<evidence type="ECO:0000313" key="3">
    <source>
        <dbReference type="EnsemblProtists" id="EOD16269"/>
    </source>
</evidence>
<evidence type="ECO:0000313" key="4">
    <source>
        <dbReference type="Proteomes" id="UP000013827"/>
    </source>
</evidence>
<dbReference type="HOGENOM" id="CLU_377415_0_0_1"/>
<dbReference type="PaxDb" id="2903-EOD16269"/>
<organism evidence="3 4">
    <name type="scientific">Emiliania huxleyi (strain CCMP1516)</name>
    <dbReference type="NCBI Taxonomy" id="280463"/>
    <lineage>
        <taxon>Eukaryota</taxon>
        <taxon>Haptista</taxon>
        <taxon>Haptophyta</taxon>
        <taxon>Prymnesiophyceae</taxon>
        <taxon>Isochrysidales</taxon>
        <taxon>Noelaerhabdaceae</taxon>
        <taxon>Emiliania</taxon>
    </lineage>
</organism>
<accession>A0A0D3IYD4</accession>
<feature type="compositionally biased region" description="Basic and acidic residues" evidence="1">
    <location>
        <begin position="425"/>
        <end position="435"/>
    </location>
</feature>
<dbReference type="GO" id="GO:0003723">
    <property type="term" value="F:RNA binding"/>
    <property type="evidence" value="ECO:0007669"/>
    <property type="project" value="TreeGrafter"/>
</dbReference>
<dbReference type="PANTHER" id="PTHR15633:SF2">
    <property type="entry name" value="NUCLEOLAR PROTEIN 11"/>
    <property type="match status" value="1"/>
</dbReference>
<dbReference type="PANTHER" id="PTHR15633">
    <property type="entry name" value="NUCLEOLAR PROTEIN 11"/>
    <property type="match status" value="1"/>
</dbReference>
<dbReference type="RefSeq" id="XP_005768698.1">
    <property type="nucleotide sequence ID" value="XM_005768641.1"/>
</dbReference>
<dbReference type="InterPro" id="IPR042859">
    <property type="entry name" value="NOL11"/>
</dbReference>
<reference evidence="3" key="2">
    <citation type="submission" date="2024-10" db="UniProtKB">
        <authorList>
            <consortium name="EnsemblProtists"/>
        </authorList>
    </citation>
    <scope>IDENTIFICATION</scope>
</reference>
<dbReference type="EnsemblProtists" id="EOD16269">
    <property type="protein sequence ID" value="EOD16269"/>
    <property type="gene ID" value="EMIHUDRAFT_210604"/>
</dbReference>
<proteinExistence type="predicted"/>
<dbReference type="GO" id="GO:0005730">
    <property type="term" value="C:nucleolus"/>
    <property type="evidence" value="ECO:0007669"/>
    <property type="project" value="TreeGrafter"/>
</dbReference>
<dbReference type="KEGG" id="ehx:EMIHUDRAFT_210604"/>
<feature type="compositionally biased region" description="Basic residues" evidence="1">
    <location>
        <begin position="415"/>
        <end position="424"/>
    </location>
</feature>
<evidence type="ECO:0000259" key="2">
    <source>
        <dbReference type="Pfam" id="PF08168"/>
    </source>
</evidence>
<feature type="domain" description="Nucleolar protein 11 N-terminal" evidence="2">
    <location>
        <begin position="13"/>
        <end position="102"/>
    </location>
</feature>
<dbReference type="GO" id="GO:0030490">
    <property type="term" value="P:maturation of SSU-rRNA"/>
    <property type="evidence" value="ECO:0007669"/>
    <property type="project" value="InterPro"/>
</dbReference>
<dbReference type="GeneID" id="17262418"/>
<dbReference type="AlphaFoldDB" id="A0A0D3IYD4"/>
<name>A0A0D3IYD4_EMIH1</name>
<evidence type="ECO:0000256" key="1">
    <source>
        <dbReference type="SAM" id="MobiDB-lite"/>
    </source>
</evidence>
<feature type="region of interest" description="Disordered" evidence="1">
    <location>
        <begin position="396"/>
        <end position="442"/>
    </location>
</feature>
<dbReference type="Proteomes" id="UP000013827">
    <property type="component" value="Unassembled WGS sequence"/>
</dbReference>
<sequence length="735" mass="75018">MRPTLGTPVRILSSPTRVVGVSAGLNPDELVVTQAAQGVAVYNVVSRARITAWSLPAEAHAAIAHASSRCYLAVRDRSSLFGWGEAQAEVSGGGGLAFEAPILVILQSPALRDAVAAVGVDGSASIIRCSATMPAAQKPAATGAVSSAAATASDDQLAMWAALLPLPTGLPPHHPLALLALLRSRAGALSLSVRALAPQLSGSGGGKAPLASVVFFSPLTELPRGSRASICGASLSGGGGHVAVAFEDAVLVQTVPPHSEQFGLAHALNASARTAEALAPKEAALLSRAPLCPPPHVSTLLSDCSGGASDALCGGQARRGPQPVGEAELAGWCRSLEAGETREREVLAKLLGAGADADAFEGTLGRFLAALMEEAAARAAAEEGVASGSANGVLAASEAPSGEAPRSPGSGLKAGGRRKRRGKRATPEARAEPSEGRAAPKQLKCTAEALSRSAAAAGPAADRHNAGARAGASVAAALDGESQLSASRAGSHSRGALDVSAGFVAAVCNRCVEAGSARWLRLLRPLIEAGALSGGAHESQLLAALCDARELEMLLLYVRHSADLDAAGLLALLRLALHERKRALLDLLVCAPRNDVFLLQALRWLSLEDALVLLSRLLELFSSYAGAWRLAGACASGPPLDDDSSSVRGGGGGGCTPMLGQLVGWTNVLLDAHASQLLMHAPAHDALQQLGKLARRHVQLCSAMKGLKGYVGQATLKQSRPIRPIPDYSLELLEM</sequence>
<dbReference type="InterPro" id="IPR012584">
    <property type="entry name" value="NOL11_N"/>
</dbReference>
<protein>
    <recommendedName>
        <fullName evidence="2">Nucleolar protein 11 N-terminal domain-containing protein</fullName>
    </recommendedName>
</protein>
<dbReference type="Pfam" id="PF08168">
    <property type="entry name" value="NOL11_N"/>
    <property type="match status" value="1"/>
</dbReference>
<keyword evidence="4" id="KW-1185">Reference proteome</keyword>
<reference evidence="4" key="1">
    <citation type="journal article" date="2013" name="Nature">
        <title>Pan genome of the phytoplankton Emiliania underpins its global distribution.</title>
        <authorList>
            <person name="Read B.A."/>
            <person name="Kegel J."/>
            <person name="Klute M.J."/>
            <person name="Kuo A."/>
            <person name="Lefebvre S.C."/>
            <person name="Maumus F."/>
            <person name="Mayer C."/>
            <person name="Miller J."/>
            <person name="Monier A."/>
            <person name="Salamov A."/>
            <person name="Young J."/>
            <person name="Aguilar M."/>
            <person name="Claverie J.M."/>
            <person name="Frickenhaus S."/>
            <person name="Gonzalez K."/>
            <person name="Herman E.K."/>
            <person name="Lin Y.C."/>
            <person name="Napier J."/>
            <person name="Ogata H."/>
            <person name="Sarno A.F."/>
            <person name="Shmutz J."/>
            <person name="Schroeder D."/>
            <person name="de Vargas C."/>
            <person name="Verret F."/>
            <person name="von Dassow P."/>
            <person name="Valentin K."/>
            <person name="Van de Peer Y."/>
            <person name="Wheeler G."/>
            <person name="Dacks J.B."/>
            <person name="Delwiche C.F."/>
            <person name="Dyhrman S.T."/>
            <person name="Glockner G."/>
            <person name="John U."/>
            <person name="Richards T."/>
            <person name="Worden A.Z."/>
            <person name="Zhang X."/>
            <person name="Grigoriev I.V."/>
            <person name="Allen A.E."/>
            <person name="Bidle K."/>
            <person name="Borodovsky M."/>
            <person name="Bowler C."/>
            <person name="Brownlee C."/>
            <person name="Cock J.M."/>
            <person name="Elias M."/>
            <person name="Gladyshev V.N."/>
            <person name="Groth M."/>
            <person name="Guda C."/>
            <person name="Hadaegh A."/>
            <person name="Iglesias-Rodriguez M.D."/>
            <person name="Jenkins J."/>
            <person name="Jones B.M."/>
            <person name="Lawson T."/>
            <person name="Leese F."/>
            <person name="Lindquist E."/>
            <person name="Lobanov A."/>
            <person name="Lomsadze A."/>
            <person name="Malik S.B."/>
            <person name="Marsh M.E."/>
            <person name="Mackinder L."/>
            <person name="Mock T."/>
            <person name="Mueller-Roeber B."/>
            <person name="Pagarete A."/>
            <person name="Parker M."/>
            <person name="Probert I."/>
            <person name="Quesneville H."/>
            <person name="Raines C."/>
            <person name="Rensing S.A."/>
            <person name="Riano-Pachon D.M."/>
            <person name="Richier S."/>
            <person name="Rokitta S."/>
            <person name="Shiraiwa Y."/>
            <person name="Soanes D.M."/>
            <person name="van der Giezen M."/>
            <person name="Wahlund T.M."/>
            <person name="Williams B."/>
            <person name="Wilson W."/>
            <person name="Wolfe G."/>
            <person name="Wurch L.L."/>
        </authorList>
    </citation>
    <scope>NUCLEOTIDE SEQUENCE</scope>
</reference>